<dbReference type="Gene3D" id="3.30.450.20">
    <property type="entry name" value="PAS domain"/>
    <property type="match status" value="4"/>
</dbReference>
<dbReference type="PROSITE" id="PS50112">
    <property type="entry name" value="PAS"/>
    <property type="match status" value="3"/>
</dbReference>
<feature type="domain" description="Response regulatory" evidence="8">
    <location>
        <begin position="801"/>
        <end position="914"/>
    </location>
</feature>
<dbReference type="InterPro" id="IPR005467">
    <property type="entry name" value="His_kinase_dom"/>
</dbReference>
<dbReference type="InterPro" id="IPR001610">
    <property type="entry name" value="PAC"/>
</dbReference>
<evidence type="ECO:0000256" key="3">
    <source>
        <dbReference type="ARBA" id="ARBA00022553"/>
    </source>
</evidence>
<dbReference type="Gene3D" id="1.10.287.130">
    <property type="match status" value="1"/>
</dbReference>
<dbReference type="InterPro" id="IPR035965">
    <property type="entry name" value="PAS-like_dom_sf"/>
</dbReference>
<dbReference type="InterPro" id="IPR036890">
    <property type="entry name" value="HATPase_C_sf"/>
</dbReference>
<organism evidence="11 12">
    <name type="scientific">Belnapia mucosa</name>
    <dbReference type="NCBI Taxonomy" id="2804532"/>
    <lineage>
        <taxon>Bacteria</taxon>
        <taxon>Pseudomonadati</taxon>
        <taxon>Pseudomonadota</taxon>
        <taxon>Alphaproteobacteria</taxon>
        <taxon>Acetobacterales</taxon>
        <taxon>Roseomonadaceae</taxon>
        <taxon>Belnapia</taxon>
    </lineage>
</organism>
<dbReference type="InterPro" id="IPR011006">
    <property type="entry name" value="CheY-like_superfamily"/>
</dbReference>
<dbReference type="InterPro" id="IPR003661">
    <property type="entry name" value="HisK_dim/P_dom"/>
</dbReference>
<proteinExistence type="predicted"/>
<dbReference type="SMART" id="SM00091">
    <property type="entry name" value="PAS"/>
    <property type="match status" value="4"/>
</dbReference>
<feature type="domain" description="PAC" evidence="10">
    <location>
        <begin position="467"/>
        <end position="519"/>
    </location>
</feature>
<dbReference type="SUPFAM" id="SSF55874">
    <property type="entry name" value="ATPase domain of HSP90 chaperone/DNA topoisomerase II/histidine kinase"/>
    <property type="match status" value="1"/>
</dbReference>
<dbReference type="SMART" id="SM00387">
    <property type="entry name" value="HATPase_c"/>
    <property type="match status" value="1"/>
</dbReference>
<dbReference type="SUPFAM" id="SSF52172">
    <property type="entry name" value="CheY-like"/>
    <property type="match status" value="1"/>
</dbReference>
<keyword evidence="5" id="KW-0418">Kinase</keyword>
<evidence type="ECO:0000256" key="6">
    <source>
        <dbReference type="PROSITE-ProRule" id="PRU00169"/>
    </source>
</evidence>
<feature type="domain" description="PAS" evidence="9">
    <location>
        <begin position="391"/>
        <end position="463"/>
    </location>
</feature>
<protein>
    <recommendedName>
        <fullName evidence="2">histidine kinase</fullName>
        <ecNumber evidence="2">2.7.13.3</ecNumber>
    </recommendedName>
</protein>
<dbReference type="PANTHER" id="PTHR43304">
    <property type="entry name" value="PHYTOCHROME-LIKE PROTEIN CPH1"/>
    <property type="match status" value="1"/>
</dbReference>
<evidence type="ECO:0000259" key="9">
    <source>
        <dbReference type="PROSITE" id="PS50112"/>
    </source>
</evidence>
<comment type="catalytic activity">
    <reaction evidence="1">
        <text>ATP + protein L-histidine = ADP + protein N-phospho-L-histidine.</text>
        <dbReference type="EC" id="2.7.13.3"/>
    </reaction>
</comment>
<comment type="caution">
    <text evidence="11">The sequence shown here is derived from an EMBL/GenBank/DDBJ whole genome shotgun (WGS) entry which is preliminary data.</text>
</comment>
<dbReference type="InterPro" id="IPR000014">
    <property type="entry name" value="PAS"/>
</dbReference>
<dbReference type="PROSITE" id="PS50113">
    <property type="entry name" value="PAC"/>
    <property type="match status" value="1"/>
</dbReference>
<dbReference type="PANTHER" id="PTHR43304:SF1">
    <property type="entry name" value="PAC DOMAIN-CONTAINING PROTEIN"/>
    <property type="match status" value="1"/>
</dbReference>
<dbReference type="Pfam" id="PF00072">
    <property type="entry name" value="Response_reg"/>
    <property type="match status" value="1"/>
</dbReference>
<dbReference type="CDD" id="cd00082">
    <property type="entry name" value="HisKA"/>
    <property type="match status" value="1"/>
</dbReference>
<evidence type="ECO:0000313" key="11">
    <source>
        <dbReference type="EMBL" id="MBL6459196.1"/>
    </source>
</evidence>
<accession>A0ABS1VBZ6</accession>
<dbReference type="PROSITE" id="PS50109">
    <property type="entry name" value="HIS_KIN"/>
    <property type="match status" value="1"/>
</dbReference>
<feature type="domain" description="PAS" evidence="9">
    <location>
        <begin position="271"/>
        <end position="341"/>
    </location>
</feature>
<dbReference type="Pfam" id="PF00512">
    <property type="entry name" value="HisKA"/>
    <property type="match status" value="1"/>
</dbReference>
<dbReference type="SMART" id="SM00388">
    <property type="entry name" value="HisKA"/>
    <property type="match status" value="1"/>
</dbReference>
<dbReference type="SMART" id="SM00086">
    <property type="entry name" value="PAC"/>
    <property type="match status" value="4"/>
</dbReference>
<feature type="domain" description="Histidine kinase" evidence="7">
    <location>
        <begin position="557"/>
        <end position="778"/>
    </location>
</feature>
<dbReference type="Pfam" id="PF08447">
    <property type="entry name" value="PAS_3"/>
    <property type="match status" value="1"/>
</dbReference>
<keyword evidence="12" id="KW-1185">Reference proteome</keyword>
<dbReference type="InterPro" id="IPR004358">
    <property type="entry name" value="Sig_transdc_His_kin-like_C"/>
</dbReference>
<dbReference type="SUPFAM" id="SSF55785">
    <property type="entry name" value="PYP-like sensor domain (PAS domain)"/>
    <property type="match status" value="4"/>
</dbReference>
<evidence type="ECO:0000256" key="5">
    <source>
        <dbReference type="ARBA" id="ARBA00022777"/>
    </source>
</evidence>
<evidence type="ECO:0000259" key="7">
    <source>
        <dbReference type="PROSITE" id="PS50109"/>
    </source>
</evidence>
<dbReference type="Pfam" id="PF13426">
    <property type="entry name" value="PAS_9"/>
    <property type="match status" value="2"/>
</dbReference>
<reference evidence="11 12" key="1">
    <citation type="submission" date="2021-01" db="EMBL/GenBank/DDBJ databases">
        <title>Belnapia mucosa sp. nov. and Belnapia arida sp. nov., isolated from the Tabernas Desert (Almeria, Spain).</title>
        <authorList>
            <person name="Molina-Menor E."/>
            <person name="Vidal-Verdu A."/>
            <person name="Calonge A."/>
            <person name="Satari L."/>
            <person name="Pereto Magraner J."/>
            <person name="Porcar Miralles M."/>
        </authorList>
    </citation>
    <scope>NUCLEOTIDE SEQUENCE [LARGE SCALE GENOMIC DNA]</scope>
    <source>
        <strain evidence="11 12">T6</strain>
    </source>
</reference>
<dbReference type="Gene3D" id="3.40.50.2300">
    <property type="match status" value="1"/>
</dbReference>
<sequence>MYSRKVDLARHKLPSPGRLAELVLESSADFAVLTICLEGTITSWNSAAERVMGWAQTEAVGQDARTIFTPEDQAMGVCAMEMAQARKTGRAVDERWHLRKDGSCFWGSGSMTRLEDDKTGEHIGYVKIVRDRTDQHLAGEQLRASEAVLRSVLESSADCLKLLTPDGRVTFMNGPGMAMLGVGDFEEIRGKDYAALWPEKEQAGVRAAIAKAAAGGVGRFHGFAPGALGIDRWWDLQVTAVPGADGRPELLLASSRDVTEREQSREALRLSEARLRAALSISTVGVMFWGEGFGLTEVNDAFLRMTGFSREEALGKTWQELTPPEFYPPSLKAVEEVTTQGETTPYEKQYYRKDGSRWWGLFAARRIGEEVVEFVLDITDRKQAEEAQRAIEERYHLAVRATNDAVWDWDLRGDWIEWNEALHEAHGYRLEEVDPSSGWWLERIHPDDRERVSRSVHAVIDSTESRWADEYRFQRADGSYADVLNRGFMVRSPHGEPLRMIGAILDVTERRQAERELRRLNGELEVEVARRATELRRREEALRQSQKLEAVGQLTGGVAHDFNNLLTVIRSSAELLRRPGLQEERRRRYVEAIAETAERATKLTRQLLAFARRQPLKPEVFALGERVQAVAELIRPLVGGRVRIDVALECQGCAVEADANQFETALVNLAVNARDAMDGEGRLTIRTWLASAVPPTRGHAGTPGAFVAVSVSDTGAGMAPEMLGRIFEPFFTTKEVGKGTGLGLSQVYGFAKQSGGELHVESEIGRGSVFTLYLPRAEAKPVVEPTYLGAEAEPPEVKYRNVLLVEDNNQVGDFARQMLEDFGYVATWAPNAKAALELLEEDASRFNVVFSDVVMPGMNGVELAKEIRQRWPELRIILTSGYSHVLVEGGAKGFALLHKPYSAEDLSKALHRLG</sequence>
<keyword evidence="3 6" id="KW-0597">Phosphoprotein</keyword>
<feature type="domain" description="PAS" evidence="9">
    <location>
        <begin position="23"/>
        <end position="73"/>
    </location>
</feature>
<dbReference type="Proteomes" id="UP000606490">
    <property type="component" value="Unassembled WGS sequence"/>
</dbReference>
<dbReference type="RefSeq" id="WP_202828928.1">
    <property type="nucleotide sequence ID" value="NZ_JAEUXJ010000029.1"/>
</dbReference>
<dbReference type="InterPro" id="IPR000700">
    <property type="entry name" value="PAS-assoc_C"/>
</dbReference>
<dbReference type="Gene3D" id="2.10.70.100">
    <property type="match status" value="1"/>
</dbReference>
<dbReference type="EMBL" id="JAEUXJ010000029">
    <property type="protein sequence ID" value="MBL6459196.1"/>
    <property type="molecule type" value="Genomic_DNA"/>
</dbReference>
<evidence type="ECO:0000313" key="12">
    <source>
        <dbReference type="Proteomes" id="UP000606490"/>
    </source>
</evidence>
<dbReference type="SMART" id="SM00448">
    <property type="entry name" value="REC"/>
    <property type="match status" value="1"/>
</dbReference>
<dbReference type="InterPro" id="IPR013655">
    <property type="entry name" value="PAS_fold_3"/>
</dbReference>
<dbReference type="SUPFAM" id="SSF47384">
    <property type="entry name" value="Homodimeric domain of signal transducing histidine kinase"/>
    <property type="match status" value="1"/>
</dbReference>
<dbReference type="InterPro" id="IPR003594">
    <property type="entry name" value="HATPase_dom"/>
</dbReference>
<evidence type="ECO:0000259" key="10">
    <source>
        <dbReference type="PROSITE" id="PS50113"/>
    </source>
</evidence>
<dbReference type="PRINTS" id="PR00344">
    <property type="entry name" value="BCTRLSENSOR"/>
</dbReference>
<feature type="modified residue" description="4-aspartylphosphate" evidence="6">
    <location>
        <position position="852"/>
    </location>
</feature>
<evidence type="ECO:0000256" key="2">
    <source>
        <dbReference type="ARBA" id="ARBA00012438"/>
    </source>
</evidence>
<dbReference type="NCBIfam" id="TIGR00229">
    <property type="entry name" value="sensory_box"/>
    <property type="match status" value="4"/>
</dbReference>
<dbReference type="Pfam" id="PF08448">
    <property type="entry name" value="PAS_4"/>
    <property type="match status" value="1"/>
</dbReference>
<name>A0ABS1VBZ6_9PROT</name>
<dbReference type="PROSITE" id="PS50110">
    <property type="entry name" value="RESPONSE_REGULATORY"/>
    <property type="match status" value="1"/>
</dbReference>
<evidence type="ECO:0000259" key="8">
    <source>
        <dbReference type="PROSITE" id="PS50110"/>
    </source>
</evidence>
<dbReference type="Pfam" id="PF02518">
    <property type="entry name" value="HATPase_c"/>
    <property type="match status" value="1"/>
</dbReference>
<evidence type="ECO:0000256" key="1">
    <source>
        <dbReference type="ARBA" id="ARBA00000085"/>
    </source>
</evidence>
<dbReference type="InterPro" id="IPR052162">
    <property type="entry name" value="Sensor_kinase/Photoreceptor"/>
</dbReference>
<gene>
    <name evidence="11" type="ORF">JMJ55_28135</name>
</gene>
<evidence type="ECO:0000256" key="4">
    <source>
        <dbReference type="ARBA" id="ARBA00022679"/>
    </source>
</evidence>
<dbReference type="InterPro" id="IPR001789">
    <property type="entry name" value="Sig_transdc_resp-reg_receiver"/>
</dbReference>
<dbReference type="CDD" id="cd00130">
    <property type="entry name" value="PAS"/>
    <property type="match status" value="4"/>
</dbReference>
<dbReference type="Gene3D" id="3.30.565.10">
    <property type="entry name" value="Histidine kinase-like ATPase, C-terminal domain"/>
    <property type="match status" value="1"/>
</dbReference>
<dbReference type="InterPro" id="IPR036097">
    <property type="entry name" value="HisK_dim/P_sf"/>
</dbReference>
<dbReference type="EC" id="2.7.13.3" evidence="2"/>
<keyword evidence="4" id="KW-0808">Transferase</keyword>
<dbReference type="InterPro" id="IPR013656">
    <property type="entry name" value="PAS_4"/>
</dbReference>